<dbReference type="Proteomes" id="UP001062846">
    <property type="component" value="Chromosome 1"/>
</dbReference>
<organism evidence="1 2">
    <name type="scientific">Rhododendron molle</name>
    <name type="common">Chinese azalea</name>
    <name type="synonym">Azalea mollis</name>
    <dbReference type="NCBI Taxonomy" id="49168"/>
    <lineage>
        <taxon>Eukaryota</taxon>
        <taxon>Viridiplantae</taxon>
        <taxon>Streptophyta</taxon>
        <taxon>Embryophyta</taxon>
        <taxon>Tracheophyta</taxon>
        <taxon>Spermatophyta</taxon>
        <taxon>Magnoliopsida</taxon>
        <taxon>eudicotyledons</taxon>
        <taxon>Gunneridae</taxon>
        <taxon>Pentapetalae</taxon>
        <taxon>asterids</taxon>
        <taxon>Ericales</taxon>
        <taxon>Ericaceae</taxon>
        <taxon>Ericoideae</taxon>
        <taxon>Rhodoreae</taxon>
        <taxon>Rhododendron</taxon>
    </lineage>
</organism>
<accession>A0ACC0Q4D1</accession>
<keyword evidence="2" id="KW-1185">Reference proteome</keyword>
<gene>
    <name evidence="1" type="ORF">RHMOL_Rhmol01G0142200</name>
</gene>
<evidence type="ECO:0000313" key="1">
    <source>
        <dbReference type="EMBL" id="KAI8571737.1"/>
    </source>
</evidence>
<protein>
    <submittedName>
        <fullName evidence="1">Uncharacterized protein</fullName>
    </submittedName>
</protein>
<evidence type="ECO:0000313" key="2">
    <source>
        <dbReference type="Proteomes" id="UP001062846"/>
    </source>
</evidence>
<proteinExistence type="predicted"/>
<sequence>MRRSKHGKITKIEFAHHRSSIAKVMSYFASAEHEKERLQYFASPEGRDDLYQYITRRKELFWRCATKICPSSNFVKWIRFSSLQVNPDGMLLKPWRFVVDVFFLSKKRLFWQVKASEG</sequence>
<name>A0ACC0Q4D1_RHOML</name>
<reference evidence="1" key="1">
    <citation type="submission" date="2022-02" db="EMBL/GenBank/DDBJ databases">
        <title>Plant Genome Project.</title>
        <authorList>
            <person name="Zhang R.-G."/>
        </authorList>
    </citation>
    <scope>NUCLEOTIDE SEQUENCE</scope>
    <source>
        <strain evidence="1">AT1</strain>
    </source>
</reference>
<dbReference type="EMBL" id="CM046388">
    <property type="protein sequence ID" value="KAI8571737.1"/>
    <property type="molecule type" value="Genomic_DNA"/>
</dbReference>
<comment type="caution">
    <text evidence="1">The sequence shown here is derived from an EMBL/GenBank/DDBJ whole genome shotgun (WGS) entry which is preliminary data.</text>
</comment>